<comment type="caution">
    <text evidence="1">The sequence shown here is derived from an EMBL/GenBank/DDBJ whole genome shotgun (WGS) entry which is preliminary data.</text>
</comment>
<reference evidence="1 2" key="1">
    <citation type="journal article" date="2011" name="Stand. Genomic Sci.">
        <title>Non-contiguous finished genome sequence and contextual data of the filamentous soil bacterium Ktedonobacter racemifer type strain (SOSP1-21).</title>
        <authorList>
            <person name="Chang Y.J."/>
            <person name="Land M."/>
            <person name="Hauser L."/>
            <person name="Chertkov O."/>
            <person name="Del Rio T.G."/>
            <person name="Nolan M."/>
            <person name="Copeland A."/>
            <person name="Tice H."/>
            <person name="Cheng J.F."/>
            <person name="Lucas S."/>
            <person name="Han C."/>
            <person name="Goodwin L."/>
            <person name="Pitluck S."/>
            <person name="Ivanova N."/>
            <person name="Ovchinikova G."/>
            <person name="Pati A."/>
            <person name="Chen A."/>
            <person name="Palaniappan K."/>
            <person name="Mavromatis K."/>
            <person name="Liolios K."/>
            <person name="Brettin T."/>
            <person name="Fiebig A."/>
            <person name="Rohde M."/>
            <person name="Abt B."/>
            <person name="Goker M."/>
            <person name="Detter J.C."/>
            <person name="Woyke T."/>
            <person name="Bristow J."/>
            <person name="Eisen J.A."/>
            <person name="Markowitz V."/>
            <person name="Hugenholtz P."/>
            <person name="Kyrpides N.C."/>
            <person name="Klenk H.P."/>
            <person name="Lapidus A."/>
        </authorList>
    </citation>
    <scope>NUCLEOTIDE SEQUENCE [LARGE SCALE GENOMIC DNA]</scope>
    <source>
        <strain evidence="2">DSM 44963</strain>
    </source>
</reference>
<dbReference type="STRING" id="485913.Krac_11977"/>
<organism evidence="1 2">
    <name type="scientific">Ktedonobacter racemifer DSM 44963</name>
    <dbReference type="NCBI Taxonomy" id="485913"/>
    <lineage>
        <taxon>Bacteria</taxon>
        <taxon>Bacillati</taxon>
        <taxon>Chloroflexota</taxon>
        <taxon>Ktedonobacteria</taxon>
        <taxon>Ktedonobacterales</taxon>
        <taxon>Ktedonobacteraceae</taxon>
        <taxon>Ktedonobacter</taxon>
    </lineage>
</organism>
<protein>
    <submittedName>
        <fullName evidence="1">Uncharacterized protein</fullName>
    </submittedName>
</protein>
<proteinExistence type="predicted"/>
<dbReference type="InParanoid" id="D6TEI5"/>
<dbReference type="AlphaFoldDB" id="D6TEI5"/>
<sequence>MLSIAHRGSAVKKVMMHMSQRASMELRSGHPMDAPVTVSNIAFFHGVQAGYQAYRQEPAPLNDHDLYEYMVHRLLAFPDSASESNGWVIGWVKGLLEGASPEQPSTVSRGRRSEVPAPYGDNFLLVLPTDTPLHSIDNPYCYHSSCPCHQDRDGIIEAVQHVKDGLMTPDEAINFILGKHL</sequence>
<gene>
    <name evidence="1" type="ORF">Krac_11977</name>
</gene>
<dbReference type="EMBL" id="ADVG01000001">
    <property type="protein sequence ID" value="EFH90358.1"/>
    <property type="molecule type" value="Genomic_DNA"/>
</dbReference>
<accession>D6TEI5</accession>
<dbReference type="Proteomes" id="UP000004508">
    <property type="component" value="Unassembled WGS sequence"/>
</dbReference>
<name>D6TEI5_KTERA</name>
<evidence type="ECO:0000313" key="1">
    <source>
        <dbReference type="EMBL" id="EFH90358.1"/>
    </source>
</evidence>
<evidence type="ECO:0000313" key="2">
    <source>
        <dbReference type="Proteomes" id="UP000004508"/>
    </source>
</evidence>
<keyword evidence="2" id="KW-1185">Reference proteome</keyword>